<dbReference type="RefSeq" id="WP_052403078.1">
    <property type="nucleotide sequence ID" value="NZ_CCVW01000001.1"/>
</dbReference>
<reference evidence="2 3" key="1">
    <citation type="submission" date="2014-06" db="EMBL/GenBank/DDBJ databases">
        <authorList>
            <person name="Urmite Genomes Urmite Genomes"/>
        </authorList>
    </citation>
    <scope>NUCLEOTIDE SEQUENCE [LARGE SCALE GENOMIC DNA]</scope>
</reference>
<dbReference type="InterPro" id="IPR024457">
    <property type="entry name" value="Putative_integrase_N"/>
</dbReference>
<dbReference type="Proteomes" id="UP000044071">
    <property type="component" value="Unassembled WGS sequence"/>
</dbReference>
<name>A0A078KWJ7_9GAMM</name>
<dbReference type="Pfam" id="PF12834">
    <property type="entry name" value="Phage_int_SAM_2"/>
    <property type="match status" value="1"/>
</dbReference>
<gene>
    <name evidence="2" type="ORF">BN59_00390</name>
</gene>
<proteinExistence type="predicted"/>
<dbReference type="EMBL" id="CCSB01000001">
    <property type="protein sequence ID" value="CDZ76124.1"/>
    <property type="molecule type" value="Genomic_DNA"/>
</dbReference>
<sequence>MTANSLRKQATLLMKTNKDGSYKERQRRAFVLNKMLDGLYTIKQTPASWQELNTQQIHSLVSSWKAQRVKPATIMRYMTIIRKVLADLGCHVRYIDNKSLLLSRSKPRKKRIKISADSWQSLTNPAVRLIMALQTHFGLTFQEAIHFKTSTQLQNNQLMISDRTIPVLTKEQRAILNEFNLLVDEDKSLIKNMASNI</sequence>
<keyword evidence="3" id="KW-1185">Reference proteome</keyword>
<accession>A0A078KWJ7</accession>
<feature type="domain" description="Putative integrase N-terminal" evidence="1">
    <location>
        <begin position="9"/>
        <end position="89"/>
    </location>
</feature>
<evidence type="ECO:0000259" key="1">
    <source>
        <dbReference type="Pfam" id="PF12834"/>
    </source>
</evidence>
<evidence type="ECO:0000313" key="3">
    <source>
        <dbReference type="Proteomes" id="UP000044071"/>
    </source>
</evidence>
<protein>
    <recommendedName>
        <fullName evidence="1">Putative integrase N-terminal domain-containing protein</fullName>
    </recommendedName>
</protein>
<evidence type="ECO:0000313" key="2">
    <source>
        <dbReference type="EMBL" id="CDZ76124.1"/>
    </source>
</evidence>
<dbReference type="eggNOG" id="COG0582">
    <property type="taxonomic scope" value="Bacteria"/>
</dbReference>
<dbReference type="AlphaFoldDB" id="A0A078KWJ7"/>
<organism evidence="2 3">
    <name type="scientific">Legionella massiliensis</name>
    <dbReference type="NCBI Taxonomy" id="1034943"/>
    <lineage>
        <taxon>Bacteria</taxon>
        <taxon>Pseudomonadati</taxon>
        <taxon>Pseudomonadota</taxon>
        <taxon>Gammaproteobacteria</taxon>
        <taxon>Legionellales</taxon>
        <taxon>Legionellaceae</taxon>
        <taxon>Legionella</taxon>
    </lineage>
</organism>